<evidence type="ECO:0000256" key="5">
    <source>
        <dbReference type="RuleBase" id="RU364132"/>
    </source>
</evidence>
<comment type="similarity">
    <text evidence="2 5">Belongs to the RRS1 family.</text>
</comment>
<feature type="compositionally biased region" description="Polar residues" evidence="6">
    <location>
        <begin position="276"/>
        <end position="285"/>
    </location>
</feature>
<evidence type="ECO:0000256" key="2">
    <source>
        <dbReference type="ARBA" id="ARBA00010077"/>
    </source>
</evidence>
<comment type="function">
    <text evidence="5">Involved in ribosomal large subunit assembly.</text>
</comment>
<feature type="compositionally biased region" description="Polar residues" evidence="6">
    <location>
        <begin position="204"/>
        <end position="213"/>
    </location>
</feature>
<feature type="region of interest" description="Disordered" evidence="6">
    <location>
        <begin position="169"/>
        <end position="220"/>
    </location>
</feature>
<dbReference type="Proteomes" id="UP000620104">
    <property type="component" value="Unassembled WGS sequence"/>
</dbReference>
<reference evidence="7" key="1">
    <citation type="submission" date="2020-07" db="EMBL/GenBank/DDBJ databases">
        <title>Draft Genome Sequence of a Deep-Sea Yeast, Naganishia (Cryptococcus) liquefaciens strain N6.</title>
        <authorList>
            <person name="Han Y.W."/>
            <person name="Kajitani R."/>
            <person name="Morimoto H."/>
            <person name="Parhat M."/>
            <person name="Tsubouchi H."/>
            <person name="Bakenova O."/>
            <person name="Ogata M."/>
            <person name="Argunhan B."/>
            <person name="Aoki R."/>
            <person name="Kajiwara S."/>
            <person name="Itoh T."/>
            <person name="Iwasaki H."/>
        </authorList>
    </citation>
    <scope>NUCLEOTIDE SEQUENCE</scope>
    <source>
        <strain evidence="7">N6</strain>
    </source>
</reference>
<feature type="compositionally biased region" description="Basic residues" evidence="6">
    <location>
        <begin position="334"/>
        <end position="343"/>
    </location>
</feature>
<dbReference type="InterPro" id="IPR007023">
    <property type="entry name" value="Ribosom_reg"/>
</dbReference>
<name>A0A8H3YG72_9TREE</name>
<dbReference type="AlphaFoldDB" id="A0A8H3YG72"/>
<dbReference type="OrthoDB" id="28455at2759"/>
<evidence type="ECO:0000256" key="6">
    <source>
        <dbReference type="SAM" id="MobiDB-lite"/>
    </source>
</evidence>
<organism evidence="7 8">
    <name type="scientific">Naganishia liquefaciens</name>
    <dbReference type="NCBI Taxonomy" id="104408"/>
    <lineage>
        <taxon>Eukaryota</taxon>
        <taxon>Fungi</taxon>
        <taxon>Dikarya</taxon>
        <taxon>Basidiomycota</taxon>
        <taxon>Agaricomycotina</taxon>
        <taxon>Tremellomycetes</taxon>
        <taxon>Filobasidiales</taxon>
        <taxon>Filobasidiaceae</taxon>
        <taxon>Naganishia</taxon>
    </lineage>
</organism>
<feature type="region of interest" description="Disordered" evidence="6">
    <location>
        <begin position="252"/>
        <end position="343"/>
    </location>
</feature>
<dbReference type="GO" id="GO:0005634">
    <property type="term" value="C:nucleus"/>
    <property type="evidence" value="ECO:0007669"/>
    <property type="project" value="UniProtKB-SubCell"/>
</dbReference>
<keyword evidence="8" id="KW-1185">Reference proteome</keyword>
<evidence type="ECO:0000313" key="7">
    <source>
        <dbReference type="EMBL" id="GHJ87998.1"/>
    </source>
</evidence>
<feature type="region of interest" description="Disordered" evidence="6">
    <location>
        <begin position="81"/>
        <end position="102"/>
    </location>
</feature>
<feature type="compositionally biased region" description="Gly residues" evidence="6">
    <location>
        <begin position="318"/>
        <end position="333"/>
    </location>
</feature>
<sequence length="343" mass="37698">MDVSAQLAAHAANFNVAANGNADETVSVDAGLLTAFDEAPTEEDEYSHDLESYLLNRSTATTTHLFTALLALPTSKSDLGPLLHLPPSTTRLPREKPLPKPKPLTRWEKFAKMKGISHVKKDKNIWDEDRQAWVPRWGRDGKNREEEEAWIRVVKPGQEDEDPILKARNERKDRIAKNKRQQERNAADAMAQLAVSGSKATREPVSTLSQAQKKSLRDARKQELERSLLVSKAATASMGKFDEKIEGEPKVKGVKRKFAPTAPSTHSGEKDAQLSLLHSLNTASTKKAKIDRPKEGIEGDVNSRKAIRYQERMDRKTGGGASGARAGKGGRGGKSGRGRGGKK</sequence>
<comment type="subcellular location">
    <subcellularLocation>
        <location evidence="1 5">Nucleus</location>
    </subcellularLocation>
</comment>
<evidence type="ECO:0000313" key="8">
    <source>
        <dbReference type="Proteomes" id="UP000620104"/>
    </source>
</evidence>
<feature type="compositionally biased region" description="Basic and acidic residues" evidence="6">
    <location>
        <begin position="169"/>
        <end position="186"/>
    </location>
</feature>
<evidence type="ECO:0000256" key="3">
    <source>
        <dbReference type="ARBA" id="ARBA00022517"/>
    </source>
</evidence>
<dbReference type="GO" id="GO:0042254">
    <property type="term" value="P:ribosome biogenesis"/>
    <property type="evidence" value="ECO:0007669"/>
    <property type="project" value="UniProtKB-KW"/>
</dbReference>
<dbReference type="Pfam" id="PF04939">
    <property type="entry name" value="RRS1"/>
    <property type="match status" value="1"/>
</dbReference>
<keyword evidence="3 5" id="KW-0690">Ribosome biogenesis</keyword>
<evidence type="ECO:0000256" key="4">
    <source>
        <dbReference type="ARBA" id="ARBA00023242"/>
    </source>
</evidence>
<accession>A0A8H3YG72</accession>
<protein>
    <recommendedName>
        <fullName evidence="5">Ribosome biogenesis regulatory protein</fullName>
    </recommendedName>
</protein>
<dbReference type="EMBL" id="BLZA01000024">
    <property type="protein sequence ID" value="GHJ87998.1"/>
    <property type="molecule type" value="Genomic_DNA"/>
</dbReference>
<comment type="caution">
    <text evidence="7">The sequence shown here is derived from an EMBL/GenBank/DDBJ whole genome shotgun (WGS) entry which is preliminary data.</text>
</comment>
<evidence type="ECO:0000256" key="1">
    <source>
        <dbReference type="ARBA" id="ARBA00004123"/>
    </source>
</evidence>
<gene>
    <name evidence="7" type="ORF">NliqN6_4400</name>
</gene>
<keyword evidence="4 5" id="KW-0539">Nucleus</keyword>
<feature type="compositionally biased region" description="Basic and acidic residues" evidence="6">
    <location>
        <begin position="288"/>
        <end position="317"/>
    </location>
</feature>
<proteinExistence type="inferred from homology"/>